<keyword evidence="2" id="KW-1185">Reference proteome</keyword>
<evidence type="ECO:0000313" key="1">
    <source>
        <dbReference type="EMBL" id="TNN25184.1"/>
    </source>
</evidence>
<comment type="caution">
    <text evidence="1">The sequence shown here is derived from an EMBL/GenBank/DDBJ whole genome shotgun (WGS) entry which is preliminary data.</text>
</comment>
<dbReference type="Proteomes" id="UP000314294">
    <property type="component" value="Unassembled WGS sequence"/>
</dbReference>
<proteinExistence type="predicted"/>
<dbReference type="EMBL" id="SRLO01013225">
    <property type="protein sequence ID" value="TNN25184.1"/>
    <property type="molecule type" value="Genomic_DNA"/>
</dbReference>
<dbReference type="AlphaFoldDB" id="A0A4Z2E9I8"/>
<reference evidence="1 2" key="1">
    <citation type="submission" date="2019-03" db="EMBL/GenBank/DDBJ databases">
        <title>First draft genome of Liparis tanakae, snailfish: a comprehensive survey of snailfish specific genes.</title>
        <authorList>
            <person name="Kim W."/>
            <person name="Song I."/>
            <person name="Jeong J.-H."/>
            <person name="Kim D."/>
            <person name="Kim S."/>
            <person name="Ryu S."/>
            <person name="Song J.Y."/>
            <person name="Lee S.K."/>
        </authorList>
    </citation>
    <scope>NUCLEOTIDE SEQUENCE [LARGE SCALE GENOMIC DNA]</scope>
    <source>
        <tissue evidence="1">Muscle</tissue>
    </source>
</reference>
<gene>
    <name evidence="1" type="ORF">EYF80_064686</name>
</gene>
<organism evidence="1 2">
    <name type="scientific">Liparis tanakae</name>
    <name type="common">Tanaka's snailfish</name>
    <dbReference type="NCBI Taxonomy" id="230148"/>
    <lineage>
        <taxon>Eukaryota</taxon>
        <taxon>Metazoa</taxon>
        <taxon>Chordata</taxon>
        <taxon>Craniata</taxon>
        <taxon>Vertebrata</taxon>
        <taxon>Euteleostomi</taxon>
        <taxon>Actinopterygii</taxon>
        <taxon>Neopterygii</taxon>
        <taxon>Teleostei</taxon>
        <taxon>Neoteleostei</taxon>
        <taxon>Acanthomorphata</taxon>
        <taxon>Eupercaria</taxon>
        <taxon>Perciformes</taxon>
        <taxon>Cottioidei</taxon>
        <taxon>Cottales</taxon>
        <taxon>Liparidae</taxon>
        <taxon>Liparis</taxon>
    </lineage>
</organism>
<protein>
    <submittedName>
        <fullName evidence="1">Uncharacterized protein</fullName>
    </submittedName>
</protein>
<accession>A0A4Z2E9I8</accession>
<sequence>MQGADAATGSVSVLIDKETECCFTSPVKHALVSYPNPSNKSSPRSVAALLRAAGNTAPEVRPPGPMDSHRVVVTEAAASLRREDGAVLSVTRTS</sequence>
<name>A0A4Z2E9I8_9TELE</name>
<evidence type="ECO:0000313" key="2">
    <source>
        <dbReference type="Proteomes" id="UP000314294"/>
    </source>
</evidence>